<protein>
    <submittedName>
        <fullName evidence="2">Hydrolase or acyltransferase (Alpha/beta hydrolase superfamily)-like protein</fullName>
    </submittedName>
</protein>
<dbReference type="SUPFAM" id="SSF53474">
    <property type="entry name" value="alpha/beta-Hydrolases"/>
    <property type="match status" value="1"/>
</dbReference>
<dbReference type="STRING" id="526218.Sterm_2745"/>
<dbReference type="AlphaFoldDB" id="D1AML6"/>
<reference evidence="3" key="1">
    <citation type="submission" date="2009-09" db="EMBL/GenBank/DDBJ databases">
        <title>The complete chromosome of Sebaldella termitidis ATCC 33386.</title>
        <authorList>
            <consortium name="US DOE Joint Genome Institute (JGI-PGF)"/>
            <person name="Lucas S."/>
            <person name="Copeland A."/>
            <person name="Lapidus A."/>
            <person name="Glavina del Rio T."/>
            <person name="Dalin E."/>
            <person name="Tice H."/>
            <person name="Bruce D."/>
            <person name="Goodwin L."/>
            <person name="Pitluck S."/>
            <person name="Kyrpides N."/>
            <person name="Mavromatis K."/>
            <person name="Ivanova N."/>
            <person name="Mikhailova N."/>
            <person name="Sims D."/>
            <person name="Meincke L."/>
            <person name="Brettin T."/>
            <person name="Detter J.C."/>
            <person name="Han C."/>
            <person name="Larimer F."/>
            <person name="Land M."/>
            <person name="Hauser L."/>
            <person name="Markowitz V."/>
            <person name="Cheng J.F."/>
            <person name="Hugenholtz P."/>
            <person name="Woyke T."/>
            <person name="Wu D."/>
            <person name="Eisen J.A."/>
        </authorList>
    </citation>
    <scope>NUCLEOTIDE SEQUENCE [LARGE SCALE GENOMIC DNA]</scope>
    <source>
        <strain evidence="3">ATCC 33386 / NCTC 11300</strain>
    </source>
</reference>
<dbReference type="GO" id="GO:0016787">
    <property type="term" value="F:hydrolase activity"/>
    <property type="evidence" value="ECO:0007669"/>
    <property type="project" value="UniProtKB-KW"/>
</dbReference>
<dbReference type="RefSeq" id="WP_012862184.1">
    <property type="nucleotide sequence ID" value="NC_013517.1"/>
</dbReference>
<evidence type="ECO:0000313" key="2">
    <source>
        <dbReference type="EMBL" id="ACZ09590.1"/>
    </source>
</evidence>
<keyword evidence="2" id="KW-0012">Acyltransferase</keyword>
<organism evidence="2 3">
    <name type="scientific">Sebaldella termitidis (strain ATCC 33386 / NCTC 11300)</name>
    <dbReference type="NCBI Taxonomy" id="526218"/>
    <lineage>
        <taxon>Bacteria</taxon>
        <taxon>Fusobacteriati</taxon>
        <taxon>Fusobacteriota</taxon>
        <taxon>Fusobacteriia</taxon>
        <taxon>Fusobacteriales</taxon>
        <taxon>Leptotrichiaceae</taxon>
        <taxon>Sebaldella</taxon>
    </lineage>
</organism>
<dbReference type="Gene3D" id="3.40.50.1820">
    <property type="entry name" value="alpha/beta hydrolase"/>
    <property type="match status" value="1"/>
</dbReference>
<dbReference type="PANTHER" id="PTHR43798:SF33">
    <property type="entry name" value="HYDROLASE, PUTATIVE (AFU_ORTHOLOGUE AFUA_2G14860)-RELATED"/>
    <property type="match status" value="1"/>
</dbReference>
<evidence type="ECO:0000259" key="1">
    <source>
        <dbReference type="Pfam" id="PF00561"/>
    </source>
</evidence>
<feature type="domain" description="AB hydrolase-1" evidence="1">
    <location>
        <begin position="22"/>
        <end position="145"/>
    </location>
</feature>
<dbReference type="InterPro" id="IPR029058">
    <property type="entry name" value="AB_hydrolase_fold"/>
</dbReference>
<dbReference type="eggNOG" id="COG1073">
    <property type="taxonomic scope" value="Bacteria"/>
</dbReference>
<dbReference type="KEGG" id="str:Sterm_2745"/>
<proteinExistence type="predicted"/>
<dbReference type="InterPro" id="IPR000073">
    <property type="entry name" value="AB_hydrolase_1"/>
</dbReference>
<gene>
    <name evidence="2" type="ordered locus">Sterm_2745</name>
</gene>
<dbReference type="HOGENOM" id="CLU_020336_46_0_0"/>
<dbReference type="EMBL" id="CP001739">
    <property type="protein sequence ID" value="ACZ09590.1"/>
    <property type="molecule type" value="Genomic_DNA"/>
</dbReference>
<dbReference type="Proteomes" id="UP000000845">
    <property type="component" value="Chromosome"/>
</dbReference>
<sequence>MPYFKYKNKNIYYEERGNGSIPVVFLHGNTASSKMFSEITGFYEKDFKIFMIDFLGHGKSDRMSEIPDNIWYEEALQTVEFLKNINTGKANIIGTSGGALVGINCALLSHERINRVIADSFEGEYALDIIAETIDNERENSKSDNNMVRFWKENHGKDWEAVVDMDTKAIIKHYKNVKNFFPGKLSELKVPVLLTGSLEDEYAEYISFEENYKKMLEKLPDGKMYLFKKGGHPAFITAGNEFFQTAKEFFTK</sequence>
<dbReference type="GO" id="GO:0016746">
    <property type="term" value="F:acyltransferase activity"/>
    <property type="evidence" value="ECO:0007669"/>
    <property type="project" value="UniProtKB-KW"/>
</dbReference>
<reference evidence="2 3" key="2">
    <citation type="journal article" date="2010" name="Stand. Genomic Sci.">
        <title>Complete genome sequence of Sebaldella termitidis type strain (NCTC 11300).</title>
        <authorList>
            <person name="Harmon-Smith M."/>
            <person name="Celia L."/>
            <person name="Chertkov O."/>
            <person name="Lapidus A."/>
            <person name="Copeland A."/>
            <person name="Glavina Del Rio T."/>
            <person name="Nolan M."/>
            <person name="Lucas S."/>
            <person name="Tice H."/>
            <person name="Cheng J.F."/>
            <person name="Han C."/>
            <person name="Detter J.C."/>
            <person name="Bruce D."/>
            <person name="Goodwin L."/>
            <person name="Pitluck S."/>
            <person name="Pati A."/>
            <person name="Liolios K."/>
            <person name="Ivanova N."/>
            <person name="Mavromatis K."/>
            <person name="Mikhailova N."/>
            <person name="Chen A."/>
            <person name="Palaniappan K."/>
            <person name="Land M."/>
            <person name="Hauser L."/>
            <person name="Chang Y.J."/>
            <person name="Jeffries C.D."/>
            <person name="Brettin T."/>
            <person name="Goker M."/>
            <person name="Beck B."/>
            <person name="Bristow J."/>
            <person name="Eisen J.A."/>
            <person name="Markowitz V."/>
            <person name="Hugenholtz P."/>
            <person name="Kyrpides N.C."/>
            <person name="Klenk H.P."/>
            <person name="Chen F."/>
        </authorList>
    </citation>
    <scope>NUCLEOTIDE SEQUENCE [LARGE SCALE GENOMIC DNA]</scope>
    <source>
        <strain evidence="3">ATCC 33386 / NCTC 11300</strain>
    </source>
</reference>
<dbReference type="GO" id="GO:0016020">
    <property type="term" value="C:membrane"/>
    <property type="evidence" value="ECO:0007669"/>
    <property type="project" value="TreeGrafter"/>
</dbReference>
<accession>D1AML6</accession>
<keyword evidence="3" id="KW-1185">Reference proteome</keyword>
<dbReference type="InterPro" id="IPR050266">
    <property type="entry name" value="AB_hydrolase_sf"/>
</dbReference>
<dbReference type="Pfam" id="PF00561">
    <property type="entry name" value="Abhydrolase_1"/>
    <property type="match status" value="1"/>
</dbReference>
<keyword evidence="2" id="KW-0378">Hydrolase</keyword>
<evidence type="ECO:0000313" key="3">
    <source>
        <dbReference type="Proteomes" id="UP000000845"/>
    </source>
</evidence>
<keyword evidence="2" id="KW-0808">Transferase</keyword>
<name>D1AML6_SEBTE</name>
<dbReference type="PANTHER" id="PTHR43798">
    <property type="entry name" value="MONOACYLGLYCEROL LIPASE"/>
    <property type="match status" value="1"/>
</dbReference>